<dbReference type="PROSITE" id="PS51257">
    <property type="entry name" value="PROKAR_LIPOPROTEIN"/>
    <property type="match status" value="1"/>
</dbReference>
<name>A0A251Y1J0_9MICO</name>
<sequence>MRARLMLVPALVVALAGCSTPPPRSSGDDARLIAREAQAMPDAVDPVALADLDGRAPLEAASLVAWHPSDIASPEAWVDVSWTSGDPACGGQVESARVVETDARVVIDLSHGESHLAEGGAACGDVGYRGSARIPLAAPVGDRELLQHAPAAG</sequence>
<dbReference type="AlphaFoldDB" id="A0A251Y1J0"/>
<reference evidence="1 2" key="1">
    <citation type="submission" date="2016-08" db="EMBL/GenBank/DDBJ databases">
        <title>Genome sequence of Clavibacter michiganensis spp strain CFBP7494.</title>
        <authorList>
            <person name="Thapa S.P."/>
            <person name="Coaker G."/>
            <person name="Jacques M.-A."/>
        </authorList>
    </citation>
    <scope>NUCLEOTIDE SEQUENCE [LARGE SCALE GENOMIC DNA]</scope>
    <source>
        <strain evidence="1">CFBP7494</strain>
    </source>
</reference>
<accession>A0A251Y1J0</accession>
<proteinExistence type="predicted"/>
<organism evidence="1 2">
    <name type="scientific">Clavibacter michiganensis</name>
    <dbReference type="NCBI Taxonomy" id="28447"/>
    <lineage>
        <taxon>Bacteria</taxon>
        <taxon>Bacillati</taxon>
        <taxon>Actinomycetota</taxon>
        <taxon>Actinomycetes</taxon>
        <taxon>Micrococcales</taxon>
        <taxon>Microbacteriaceae</taxon>
        <taxon>Clavibacter</taxon>
    </lineage>
</organism>
<dbReference type="EMBL" id="MDJW01000013">
    <property type="protein sequence ID" value="OUE18115.1"/>
    <property type="molecule type" value="Genomic_DNA"/>
</dbReference>
<comment type="caution">
    <text evidence="1">The sequence shown here is derived from an EMBL/GenBank/DDBJ whole genome shotgun (WGS) entry which is preliminary data.</text>
</comment>
<evidence type="ECO:0000313" key="1">
    <source>
        <dbReference type="EMBL" id="OUE18115.1"/>
    </source>
</evidence>
<dbReference type="Proteomes" id="UP000194837">
    <property type="component" value="Unassembled WGS sequence"/>
</dbReference>
<evidence type="ECO:0008006" key="3">
    <source>
        <dbReference type="Google" id="ProtNLM"/>
    </source>
</evidence>
<dbReference type="RefSeq" id="WP_143332081.1">
    <property type="nucleotide sequence ID" value="NZ_MDJW01000013.1"/>
</dbReference>
<evidence type="ECO:0000313" key="2">
    <source>
        <dbReference type="Proteomes" id="UP000194837"/>
    </source>
</evidence>
<gene>
    <name evidence="1" type="ORF">BFL34_02868</name>
</gene>
<protein>
    <recommendedName>
        <fullName evidence="3">Lipoprotein</fullName>
    </recommendedName>
</protein>